<proteinExistence type="predicted"/>
<evidence type="ECO:0000259" key="2">
    <source>
        <dbReference type="Pfam" id="PF12904"/>
    </source>
</evidence>
<feature type="domain" description="Apiosidase-like catalytic" evidence="3">
    <location>
        <begin position="38"/>
        <end position="359"/>
    </location>
</feature>
<name>A0ABW8WIX1_9CYAN</name>
<keyword evidence="1" id="KW-0732">Signal</keyword>
<dbReference type="PANTHER" id="PTHR37836:SF3">
    <property type="entry name" value="ENDOGLUCANASE"/>
    <property type="match status" value="1"/>
</dbReference>
<dbReference type="GO" id="GO:0016787">
    <property type="term" value="F:hydrolase activity"/>
    <property type="evidence" value="ECO:0007669"/>
    <property type="project" value="UniProtKB-KW"/>
</dbReference>
<dbReference type="PANTHER" id="PTHR37836">
    <property type="entry name" value="LMO1036 PROTEIN"/>
    <property type="match status" value="1"/>
</dbReference>
<reference evidence="4 5" key="1">
    <citation type="submission" date="2024-07" db="EMBL/GenBank/DDBJ databases">
        <authorList>
            <person name="Tripathy S."/>
        </authorList>
    </citation>
    <scope>NUCLEOTIDE SEQUENCE [LARGE SCALE GENOMIC DNA]</scope>
    <source>
        <strain evidence="4 5">VB-61278_2</strain>
    </source>
</reference>
<dbReference type="Pfam" id="PF13204">
    <property type="entry name" value="Apiosidase"/>
    <property type="match status" value="1"/>
</dbReference>
<comment type="caution">
    <text evidence="4">The sequence shown here is derived from an EMBL/GenBank/DDBJ whole genome shotgun (WGS) entry which is preliminary data.</text>
</comment>
<dbReference type="InterPro" id="IPR025277">
    <property type="entry name" value="Apiosidase-like_cat_dom"/>
</dbReference>
<evidence type="ECO:0000313" key="5">
    <source>
        <dbReference type="Proteomes" id="UP001628874"/>
    </source>
</evidence>
<feature type="chain" id="PRO_5045263167" evidence="1">
    <location>
        <begin position="25"/>
        <end position="457"/>
    </location>
</feature>
<dbReference type="InterPro" id="IPR017853">
    <property type="entry name" value="GH"/>
</dbReference>
<sequence length="457" mass="51900">MRHKKPTFFYATLISLFLISGTTAQELEPLPDRLIVGKDRRFLYQKEGTKPFFYLGDTAWELFHRLNREEADLYLRDRASKGFTVIQAVVLAEVDGLNTPNPYGDKPLKNNDPTQPNEAYFQHVDYIVNRAAELGLYIGMLPTWGDKWNKAWGVGPEIFNPTNAEAYGRYLGNRYKDKPIIWILGGDRNPDREEHLAIIRAMAKGLQTGHKGKHLMTFHPQGGSSSSIWFQKDEWLAFNMFQSGHTQPNLPNYEATLQDYALNPPKPVLDGEPRYEDHPIGWNPEKGWFDNADVRQAAYWSMLSGALGHTYGNHNIWQMWQEGREPISSARTPWRKALKHPGSTEMGYMRRLFESRPFNQLVPDSAMIVGPAGDGADRIAAARAANGLFAFIYTPTGQSINADLRKITGSEVQAYWFNPRTGRSRVIGKFSNKSTQRFQPSTSGRGNDWVLVLDSVN</sequence>
<feature type="domain" description="Putative collagen-binding" evidence="2">
    <location>
        <begin position="362"/>
        <end position="454"/>
    </location>
</feature>
<keyword evidence="5" id="KW-1185">Reference proteome</keyword>
<dbReference type="InterPro" id="IPR024749">
    <property type="entry name" value="Collagen-bd_put"/>
</dbReference>
<protein>
    <submittedName>
        <fullName evidence="4">Glycoside hydrolase family 140 protein</fullName>
    </submittedName>
</protein>
<evidence type="ECO:0000259" key="3">
    <source>
        <dbReference type="Pfam" id="PF13204"/>
    </source>
</evidence>
<dbReference type="Proteomes" id="UP001628874">
    <property type="component" value="Unassembled WGS sequence"/>
</dbReference>
<accession>A0ABW8WIX1</accession>
<keyword evidence="4" id="KW-0378">Hydrolase</keyword>
<evidence type="ECO:0000313" key="4">
    <source>
        <dbReference type="EMBL" id="MFL9460941.1"/>
    </source>
</evidence>
<feature type="signal peptide" evidence="1">
    <location>
        <begin position="1"/>
        <end position="24"/>
    </location>
</feature>
<organism evidence="4 5">
    <name type="scientific">Scytonema tolypothrichoides VB-61278_2</name>
    <dbReference type="NCBI Taxonomy" id="3232314"/>
    <lineage>
        <taxon>Bacteria</taxon>
        <taxon>Bacillati</taxon>
        <taxon>Cyanobacteriota</taxon>
        <taxon>Cyanophyceae</taxon>
        <taxon>Nostocales</taxon>
        <taxon>Scytonemataceae</taxon>
        <taxon>Scytonema</taxon>
    </lineage>
</organism>
<dbReference type="SUPFAM" id="SSF51445">
    <property type="entry name" value="(Trans)glycosidases"/>
    <property type="match status" value="1"/>
</dbReference>
<dbReference type="EMBL" id="JBFQGM010000003">
    <property type="protein sequence ID" value="MFL9460941.1"/>
    <property type="molecule type" value="Genomic_DNA"/>
</dbReference>
<dbReference type="Gene3D" id="3.20.20.80">
    <property type="entry name" value="Glycosidases"/>
    <property type="match status" value="1"/>
</dbReference>
<gene>
    <name evidence="4" type="ORF">AB0759_09905</name>
</gene>
<dbReference type="Pfam" id="PF12904">
    <property type="entry name" value="Collagen_bind_2"/>
    <property type="match status" value="1"/>
</dbReference>
<evidence type="ECO:0000256" key="1">
    <source>
        <dbReference type="SAM" id="SignalP"/>
    </source>
</evidence>
<dbReference type="RefSeq" id="WP_082051604.1">
    <property type="nucleotide sequence ID" value="NZ_JBFQGM010000003.1"/>
</dbReference>